<evidence type="ECO:0000256" key="1">
    <source>
        <dbReference type="SAM" id="Coils"/>
    </source>
</evidence>
<dbReference type="AlphaFoldDB" id="A0A8J8SFQ1"/>
<dbReference type="Proteomes" id="UP000683246">
    <property type="component" value="Chromosome"/>
</dbReference>
<name>A0A8J8SFQ1_9FIRM</name>
<dbReference type="KEGG" id="vpy:HZI73_06235"/>
<gene>
    <name evidence="2" type="ORF">HZI73_06235</name>
</gene>
<evidence type="ECO:0000313" key="3">
    <source>
        <dbReference type="Proteomes" id="UP000683246"/>
    </source>
</evidence>
<proteinExistence type="predicted"/>
<keyword evidence="3" id="KW-1185">Reference proteome</keyword>
<evidence type="ECO:0000313" key="2">
    <source>
        <dbReference type="EMBL" id="QUI21925.1"/>
    </source>
</evidence>
<dbReference type="EMBL" id="CP058649">
    <property type="protein sequence ID" value="QUI21925.1"/>
    <property type="molecule type" value="Genomic_DNA"/>
</dbReference>
<accession>A0A8J8SFQ1</accession>
<sequence>MKQRTFLDLTPLLDVVLILLFAFMLNVNAASSETEAQLENETETSQSLRLQLDEKDNEIKKLQDELEHSQVKIAALEASLDDLQSAMTVEKETLTAITHQLTKWFGRQPLKKIANTKTIDKFLDEASVYEQLYKYDTLSKRYFFVDITLQTSNNQLSINDERTGIYITFDDVSNDDRKHLKMEQIKESIEKVLENREGGYTFVLMTLSEEGNVYRYAYNLVWDAIKEIEAKYGADKMFKTKYKSPKMTTSEAD</sequence>
<dbReference type="RefSeq" id="WP_212697397.1">
    <property type="nucleotide sequence ID" value="NZ_CP058649.1"/>
</dbReference>
<reference evidence="2" key="1">
    <citation type="submission" date="2020-07" db="EMBL/GenBank/DDBJ databases">
        <title>Vallitalea pronyensis genome.</title>
        <authorList>
            <person name="Postec A."/>
        </authorList>
    </citation>
    <scope>NUCLEOTIDE SEQUENCE</scope>
    <source>
        <strain evidence="2">FatNI3</strain>
    </source>
</reference>
<feature type="coiled-coil region" evidence="1">
    <location>
        <begin position="38"/>
        <end position="93"/>
    </location>
</feature>
<protein>
    <submittedName>
        <fullName evidence="2">Uncharacterized protein</fullName>
    </submittedName>
</protein>
<organism evidence="2 3">
    <name type="scientific">Vallitalea pronyensis</name>
    <dbReference type="NCBI Taxonomy" id="1348613"/>
    <lineage>
        <taxon>Bacteria</taxon>
        <taxon>Bacillati</taxon>
        <taxon>Bacillota</taxon>
        <taxon>Clostridia</taxon>
        <taxon>Lachnospirales</taxon>
        <taxon>Vallitaleaceae</taxon>
        <taxon>Vallitalea</taxon>
    </lineage>
</organism>
<keyword evidence="1" id="KW-0175">Coiled coil</keyword>